<feature type="disulfide bond" evidence="8">
    <location>
        <begin position="198"/>
        <end position="207"/>
    </location>
</feature>
<evidence type="ECO:0000256" key="6">
    <source>
        <dbReference type="ARBA" id="ARBA00023157"/>
    </source>
</evidence>
<dbReference type="InterPro" id="IPR051022">
    <property type="entry name" value="Notch_Cell-Fate_Det"/>
</dbReference>
<dbReference type="InterPro" id="IPR013320">
    <property type="entry name" value="ConA-like_dom_sf"/>
</dbReference>
<dbReference type="InterPro" id="IPR001791">
    <property type="entry name" value="Laminin_G"/>
</dbReference>
<feature type="disulfide bond" evidence="8">
    <location>
        <begin position="634"/>
        <end position="651"/>
    </location>
</feature>
<proteinExistence type="predicted"/>
<evidence type="ECO:0000256" key="3">
    <source>
        <dbReference type="ARBA" id="ARBA00022536"/>
    </source>
</evidence>
<evidence type="ECO:0000256" key="1">
    <source>
        <dbReference type="ARBA" id="ARBA00004613"/>
    </source>
</evidence>
<feature type="domain" description="EGF-like" evidence="11">
    <location>
        <begin position="210"/>
        <end position="246"/>
    </location>
</feature>
<dbReference type="GO" id="GO:0005576">
    <property type="term" value="C:extracellular region"/>
    <property type="evidence" value="ECO:0007669"/>
    <property type="project" value="UniProtKB-SubCell"/>
</dbReference>
<feature type="disulfide bond" evidence="8">
    <location>
        <begin position="149"/>
        <end position="158"/>
    </location>
</feature>
<feature type="domain" description="EGF-like" evidence="11">
    <location>
        <begin position="248"/>
        <end position="291"/>
    </location>
</feature>
<keyword evidence="14" id="KW-1185">Reference proteome</keyword>
<dbReference type="CDD" id="cd00054">
    <property type="entry name" value="EGF_CA"/>
    <property type="match status" value="5"/>
</dbReference>
<dbReference type="FunFam" id="2.10.25.10:FF:000004">
    <property type="entry name" value="Neurogenic locus notch 1"/>
    <property type="match status" value="1"/>
</dbReference>
<evidence type="ECO:0000313" key="12">
    <source>
        <dbReference type="EMBL" id="KAF7493586.1"/>
    </source>
</evidence>
<feature type="domain" description="EGF-like" evidence="11">
    <location>
        <begin position="293"/>
        <end position="329"/>
    </location>
</feature>
<dbReference type="SUPFAM" id="SSF57196">
    <property type="entry name" value="EGF/Laminin"/>
    <property type="match status" value="4"/>
</dbReference>
<dbReference type="SUPFAM" id="SSF57184">
    <property type="entry name" value="Growth factor receptor domain"/>
    <property type="match status" value="1"/>
</dbReference>
<dbReference type="OrthoDB" id="283575at2759"/>
<dbReference type="InterPro" id="IPR000742">
    <property type="entry name" value="EGF"/>
</dbReference>
<dbReference type="Proteomes" id="UP000070412">
    <property type="component" value="Unassembled WGS sequence"/>
</dbReference>
<dbReference type="PROSITE" id="PS00010">
    <property type="entry name" value="ASX_HYDROXYL"/>
    <property type="match status" value="2"/>
</dbReference>
<dbReference type="Gene3D" id="2.60.120.200">
    <property type="match status" value="2"/>
</dbReference>
<feature type="disulfide bond" evidence="8">
    <location>
        <begin position="236"/>
        <end position="245"/>
    </location>
</feature>
<dbReference type="PROSITE" id="PS01187">
    <property type="entry name" value="EGF_CA"/>
    <property type="match status" value="1"/>
</dbReference>
<keyword evidence="2" id="KW-0964">Secreted</keyword>
<evidence type="ECO:0000256" key="8">
    <source>
        <dbReference type="PROSITE-ProRule" id="PRU00076"/>
    </source>
</evidence>
<dbReference type="PROSITE" id="PS00022">
    <property type="entry name" value="EGF_1"/>
    <property type="match status" value="8"/>
</dbReference>
<evidence type="ECO:0000256" key="9">
    <source>
        <dbReference type="SAM" id="SignalP"/>
    </source>
</evidence>
<dbReference type="PRINTS" id="PR00010">
    <property type="entry name" value="EGFBLOOD"/>
</dbReference>
<evidence type="ECO:0000256" key="5">
    <source>
        <dbReference type="ARBA" id="ARBA00022737"/>
    </source>
</evidence>
<dbReference type="EnsemblMetazoa" id="SSS_7248s_mrna">
    <property type="protein sequence ID" value="KAF7493586.1"/>
    <property type="gene ID" value="SSS_7248"/>
</dbReference>
<dbReference type="PROSITE" id="PS50025">
    <property type="entry name" value="LAM_G_DOMAIN"/>
    <property type="match status" value="1"/>
</dbReference>
<keyword evidence="5" id="KW-0677">Repeat</keyword>
<reference evidence="14" key="1">
    <citation type="journal article" date="2020" name="PLoS Negl. Trop. Dis.">
        <title>High-quality nuclear genome for Sarcoptes scabiei-A critical resource for a neglected parasite.</title>
        <authorList>
            <person name="Korhonen P.K."/>
            <person name="Gasser R.B."/>
            <person name="Ma G."/>
            <person name="Wang T."/>
            <person name="Stroehlein A.J."/>
            <person name="Young N.D."/>
            <person name="Ang C.S."/>
            <person name="Fernando D.D."/>
            <person name="Lu H.C."/>
            <person name="Taylor S."/>
            <person name="Reynolds S.L."/>
            <person name="Mofiz E."/>
            <person name="Najaraj S.H."/>
            <person name="Gowda H."/>
            <person name="Madugundu A."/>
            <person name="Renuse S."/>
            <person name="Holt D."/>
            <person name="Pandey A."/>
            <person name="Papenfuss A.T."/>
            <person name="Fischer K."/>
        </authorList>
    </citation>
    <scope>NUCLEOTIDE SEQUENCE [LARGE SCALE GENOMIC DNA]</scope>
</reference>
<evidence type="ECO:0000256" key="7">
    <source>
        <dbReference type="ARBA" id="ARBA00023180"/>
    </source>
</evidence>
<evidence type="ECO:0000256" key="4">
    <source>
        <dbReference type="ARBA" id="ARBA00022729"/>
    </source>
</evidence>
<dbReference type="InterPro" id="IPR018097">
    <property type="entry name" value="EGF_Ca-bd_CS"/>
</dbReference>
<reference evidence="13" key="3">
    <citation type="submission" date="2022-06" db="UniProtKB">
        <authorList>
            <consortium name="EnsemblMetazoa"/>
        </authorList>
    </citation>
    <scope>IDENTIFICATION</scope>
</reference>
<keyword evidence="7" id="KW-0325">Glycoprotein</keyword>
<dbReference type="GO" id="GO:0005886">
    <property type="term" value="C:plasma membrane"/>
    <property type="evidence" value="ECO:0007669"/>
    <property type="project" value="TreeGrafter"/>
</dbReference>
<keyword evidence="6 8" id="KW-1015">Disulfide bond</keyword>
<dbReference type="Gene3D" id="2.10.25.10">
    <property type="entry name" value="Laminin"/>
    <property type="match status" value="8"/>
</dbReference>
<evidence type="ECO:0000313" key="14">
    <source>
        <dbReference type="Proteomes" id="UP000070412"/>
    </source>
</evidence>
<name>A0A834RBI4_SARSC</name>
<keyword evidence="4 9" id="KW-0732">Signal</keyword>
<dbReference type="InterPro" id="IPR000152">
    <property type="entry name" value="EGF-type_Asp/Asn_hydroxyl_site"/>
</dbReference>
<dbReference type="EMBL" id="WVUK01000055">
    <property type="protein sequence ID" value="KAF7493586.1"/>
    <property type="molecule type" value="Genomic_DNA"/>
</dbReference>
<reference evidence="12" key="2">
    <citation type="submission" date="2020-01" db="EMBL/GenBank/DDBJ databases">
        <authorList>
            <person name="Korhonen P.K.K."/>
            <person name="Guangxu M.G."/>
            <person name="Wang T.W."/>
            <person name="Stroehlein A.J.S."/>
            <person name="Young N.D."/>
            <person name="Ang C.-S.A."/>
            <person name="Fernando D.W.F."/>
            <person name="Lu H.L."/>
            <person name="Taylor S.T."/>
            <person name="Ehtesham M.E.M."/>
            <person name="Najaraj S.H.N."/>
            <person name="Harsha G.H.G."/>
            <person name="Madugundu A.M."/>
            <person name="Renuse S.R."/>
            <person name="Holt D.H."/>
            <person name="Pandey A.P."/>
            <person name="Papenfuss A.P."/>
            <person name="Gasser R.B.G."/>
            <person name="Fischer K.F."/>
        </authorList>
    </citation>
    <scope>NUCLEOTIDE SEQUENCE</scope>
    <source>
        <strain evidence="12">SSS_KF_BRIS2020</strain>
    </source>
</reference>
<accession>A0A834RBI4</accession>
<keyword evidence="3 8" id="KW-0245">EGF-like domain</keyword>
<evidence type="ECO:0000256" key="2">
    <source>
        <dbReference type="ARBA" id="ARBA00022525"/>
    </source>
</evidence>
<dbReference type="SUPFAM" id="SSF49899">
    <property type="entry name" value="Concanavalin A-like lectins/glucanases"/>
    <property type="match status" value="2"/>
</dbReference>
<organism evidence="12">
    <name type="scientific">Sarcoptes scabiei</name>
    <name type="common">Itch mite</name>
    <name type="synonym">Acarus scabiei</name>
    <dbReference type="NCBI Taxonomy" id="52283"/>
    <lineage>
        <taxon>Eukaryota</taxon>
        <taxon>Metazoa</taxon>
        <taxon>Ecdysozoa</taxon>
        <taxon>Arthropoda</taxon>
        <taxon>Chelicerata</taxon>
        <taxon>Arachnida</taxon>
        <taxon>Acari</taxon>
        <taxon>Acariformes</taxon>
        <taxon>Sarcoptiformes</taxon>
        <taxon>Astigmata</taxon>
        <taxon>Psoroptidia</taxon>
        <taxon>Sarcoptoidea</taxon>
        <taxon>Sarcoptidae</taxon>
        <taxon>Sarcoptinae</taxon>
        <taxon>Sarcoptes</taxon>
    </lineage>
</organism>
<feature type="domain" description="EGF-like" evidence="11">
    <location>
        <begin position="161"/>
        <end position="208"/>
    </location>
</feature>
<dbReference type="SMART" id="SM00179">
    <property type="entry name" value="EGF_CA"/>
    <property type="match status" value="6"/>
</dbReference>
<comment type="caution">
    <text evidence="8">Lacks conserved residue(s) required for the propagation of feature annotation.</text>
</comment>
<dbReference type="GO" id="GO:0045197">
    <property type="term" value="P:establishment or maintenance of epithelial cell apical/basal polarity"/>
    <property type="evidence" value="ECO:0007669"/>
    <property type="project" value="TreeGrafter"/>
</dbReference>
<evidence type="ECO:0000313" key="13">
    <source>
        <dbReference type="EnsemblMetazoa" id="KAF7493586.1"/>
    </source>
</evidence>
<feature type="disulfide bond" evidence="8">
    <location>
        <begin position="111"/>
        <end position="120"/>
    </location>
</feature>
<evidence type="ECO:0000259" key="10">
    <source>
        <dbReference type="PROSITE" id="PS50025"/>
    </source>
</evidence>
<feature type="disulfide bond" evidence="8">
    <location>
        <begin position="281"/>
        <end position="290"/>
    </location>
</feature>
<dbReference type="AlphaFoldDB" id="A0A834RBI4"/>
<dbReference type="PANTHER" id="PTHR24049">
    <property type="entry name" value="CRUMBS FAMILY MEMBER"/>
    <property type="match status" value="1"/>
</dbReference>
<feature type="disulfide bond" evidence="8">
    <location>
        <begin position="319"/>
        <end position="328"/>
    </location>
</feature>
<sequence>MEFFRKRRNFFLNISNLCFLAFMLASISVAKATVQRNQSCNCVHGICLSEDENSIRSSSNNKHPTKASCFCYNGYTGKDCSINYDECLSERNPCKNNAKCINDVPDAKCLCPKGFCGKYCEMDIDECQSNPCMNGGVCVDQIGDYECVCPLGYSGSNCEIDVDACSFDLFGNLSAISDRCYNGGTCKDGPGDRYFCVCPPGFSGAKCETFLNPCRSSPCLNDGLCQPDGHRFKCICPYGWSGSICQQPMRQCHNSSRCLNNGLCMTTNSIGEEENKFRCFCPPDFHGDYCQFKFDECRPNDCKNGATCLDGIDGYSCRCPKGFAGFYCEIDCRQNYLTDLCLLWNLKNEDNDSDINLFPDSAIDLTSLSSTQTPSINLSSSLTTTSLPSTTSAAELSVQDVPETNRSQSSIVTFETINEPSSYPKSISNDSMEFELKNKTNFSTTRIYSPRFNGKDSKITYKLRRLKRTESSLRTGLISHNENGTILHAYTNRFNLLIYLEKSLVQMELNDQNQQNLLHLGNDVPIKIGKPYLIEMNLQSRQQSLDVEFNLFNAYDGQLIESKALTNQNLTIPCFEWYRFGQPPSVTDNELFLKPFDGCLFRIQLNNELKLVHDSYQIENIDECYDNVCDMKPCLNNGRCLFDRLKTDWTCSCPIGFRGWLCEEAHCTQDYCSNGGLCLLGDNKIEDDFHRNQHRHREPLCICPQGFLGFRCEFKMNLTFPSYNLGSIQNGPNKSFIKYKLSPYNLQEFFEIRFRFLPNPLDQNNSLLMFMSQFSSSSPSSSSSMMMDHGNNLLSLIYQNKFLILSLNLGQGESSVKAPIETNITEQMVLFGRFKQIFWLLVIPNLFDSKLKPQIGRTPLHKTTLDVDPFLYVGGHEDWSSHTALSGLQGFKGCIYDIEIRVSRQSQFKKIEENLIDNLANIGQCDFECL</sequence>
<dbReference type="GO" id="GO:0032991">
    <property type="term" value="C:protein-containing complex"/>
    <property type="evidence" value="ECO:0007669"/>
    <property type="project" value="TreeGrafter"/>
</dbReference>
<dbReference type="GO" id="GO:0007399">
    <property type="term" value="P:nervous system development"/>
    <property type="evidence" value="ECO:0007669"/>
    <property type="project" value="UniProtKB-ARBA"/>
</dbReference>
<gene>
    <name evidence="12" type="ORF">SSS_7248</name>
</gene>
<dbReference type="PROSITE" id="PS01186">
    <property type="entry name" value="EGF_2"/>
    <property type="match status" value="6"/>
</dbReference>
<dbReference type="GO" id="GO:0048513">
    <property type="term" value="P:animal organ development"/>
    <property type="evidence" value="ECO:0007669"/>
    <property type="project" value="UniProtKB-ARBA"/>
</dbReference>
<feature type="chain" id="PRO_5038259289" evidence="9">
    <location>
        <begin position="33"/>
        <end position="930"/>
    </location>
</feature>
<dbReference type="InterPro" id="IPR009030">
    <property type="entry name" value="Growth_fac_rcpt_cys_sf"/>
</dbReference>
<feature type="domain" description="EGF-like" evidence="11">
    <location>
        <begin position="123"/>
        <end position="159"/>
    </location>
</feature>
<feature type="signal peptide" evidence="9">
    <location>
        <begin position="1"/>
        <end position="32"/>
    </location>
</feature>
<dbReference type="FunFam" id="2.10.25.10:FF:000045">
    <property type="entry name" value="Slit guidance ligand 2"/>
    <property type="match status" value="1"/>
</dbReference>
<feature type="domain" description="EGF-like" evidence="11">
    <location>
        <begin position="83"/>
        <end position="121"/>
    </location>
</feature>
<dbReference type="SMART" id="SM00181">
    <property type="entry name" value="EGF"/>
    <property type="match status" value="9"/>
</dbReference>
<feature type="domain" description="EGF-like" evidence="11">
    <location>
        <begin position="625"/>
        <end position="663"/>
    </location>
</feature>
<dbReference type="GO" id="GO:0007157">
    <property type="term" value="P:heterophilic cell-cell adhesion via plasma membrane cell adhesion molecules"/>
    <property type="evidence" value="ECO:0007669"/>
    <property type="project" value="TreeGrafter"/>
</dbReference>
<dbReference type="PROSITE" id="PS50026">
    <property type="entry name" value="EGF_3"/>
    <property type="match status" value="7"/>
</dbReference>
<feature type="domain" description="Laminin G" evidence="10">
    <location>
        <begin position="726"/>
        <end position="925"/>
    </location>
</feature>
<dbReference type="InterPro" id="IPR001881">
    <property type="entry name" value="EGF-like_Ca-bd_dom"/>
</dbReference>
<feature type="disulfide bond" evidence="8">
    <location>
        <begin position="653"/>
        <end position="662"/>
    </location>
</feature>
<protein>
    <submittedName>
        <fullName evidence="12">Protein eyes shut</fullName>
    </submittedName>
</protein>
<evidence type="ECO:0000259" key="11">
    <source>
        <dbReference type="PROSITE" id="PS50026"/>
    </source>
</evidence>
<dbReference type="Pfam" id="PF00008">
    <property type="entry name" value="EGF"/>
    <property type="match status" value="6"/>
</dbReference>
<comment type="subcellular location">
    <subcellularLocation>
        <location evidence="1">Secreted</location>
    </subcellularLocation>
</comment>
<dbReference type="GO" id="GO:0005509">
    <property type="term" value="F:calcium ion binding"/>
    <property type="evidence" value="ECO:0007669"/>
    <property type="project" value="InterPro"/>
</dbReference>
<dbReference type="FunFam" id="2.10.25.10:FF:000472">
    <property type="entry name" value="Uncharacterized protein, isoform A"/>
    <property type="match status" value="1"/>
</dbReference>